<dbReference type="InterPro" id="IPR036390">
    <property type="entry name" value="WH_DNA-bd_sf"/>
</dbReference>
<dbReference type="STRING" id="1353158.SAMN04488587_1085"/>
<accession>A0A1H9ZG70</accession>
<dbReference type="InterPro" id="IPR017185">
    <property type="entry name" value="UCP037373_trxn_reg"/>
</dbReference>
<evidence type="ECO:0000313" key="1">
    <source>
        <dbReference type="EMBL" id="SES80316.1"/>
    </source>
</evidence>
<organism evidence="1 2">
    <name type="scientific">Methanococcoides vulcani</name>
    <dbReference type="NCBI Taxonomy" id="1353158"/>
    <lineage>
        <taxon>Archaea</taxon>
        <taxon>Methanobacteriati</taxon>
        <taxon>Methanobacteriota</taxon>
        <taxon>Stenosarchaea group</taxon>
        <taxon>Methanomicrobia</taxon>
        <taxon>Methanosarcinales</taxon>
        <taxon>Methanosarcinaceae</taxon>
        <taxon>Methanococcoides</taxon>
    </lineage>
</organism>
<keyword evidence="2" id="KW-1185">Reference proteome</keyword>
<dbReference type="AlphaFoldDB" id="A0A1H9ZG70"/>
<dbReference type="InterPro" id="IPR036388">
    <property type="entry name" value="WH-like_DNA-bd_sf"/>
</dbReference>
<dbReference type="Proteomes" id="UP000243338">
    <property type="component" value="Unassembled WGS sequence"/>
</dbReference>
<dbReference type="SUPFAM" id="SSF46785">
    <property type="entry name" value="Winged helix' DNA-binding domain"/>
    <property type="match status" value="1"/>
</dbReference>
<name>A0A1H9ZG70_9EURY</name>
<dbReference type="EMBL" id="FOHQ01000002">
    <property type="protein sequence ID" value="SES80316.1"/>
    <property type="molecule type" value="Genomic_DNA"/>
</dbReference>
<dbReference type="Gene3D" id="1.10.10.10">
    <property type="entry name" value="Winged helix-like DNA-binding domain superfamily/Winged helix DNA-binding domain"/>
    <property type="match status" value="1"/>
</dbReference>
<proteinExistence type="predicted"/>
<evidence type="ECO:0000313" key="2">
    <source>
        <dbReference type="Proteomes" id="UP000243338"/>
    </source>
</evidence>
<dbReference type="PIRSF" id="PIRSF037373">
    <property type="entry name" value="UCP037373_trxn_reg"/>
    <property type="match status" value="1"/>
</dbReference>
<gene>
    <name evidence="1" type="ORF">SAMN04488587_1085</name>
</gene>
<sequence length="129" mass="14789">MNNGGHMNNGEYYVDDEDSEMVLLLQKLNVSKPVAKTLACLLTAEKITSREVEMMSRLRQPEVSIAMTYLQKNNWVEVEEVKKKQGKGRPIKVYTLTVPMDDIIDTIEQKVISENQMMLENIERLKGLS</sequence>
<reference evidence="2" key="1">
    <citation type="submission" date="2016-10" db="EMBL/GenBank/DDBJ databases">
        <authorList>
            <person name="Varghese N."/>
            <person name="Submissions S."/>
        </authorList>
    </citation>
    <scope>NUCLEOTIDE SEQUENCE [LARGE SCALE GENOMIC DNA]</scope>
    <source>
        <strain evidence="2">SLH 33</strain>
    </source>
</reference>
<protein>
    <submittedName>
        <fullName evidence="1">Predicted transcriptional regulator</fullName>
    </submittedName>
</protein>